<dbReference type="Proteomes" id="UP000789375">
    <property type="component" value="Unassembled WGS sequence"/>
</dbReference>
<evidence type="ECO:0000313" key="2">
    <source>
        <dbReference type="EMBL" id="CAG8449982.1"/>
    </source>
</evidence>
<sequence>QQPKKKQNTLQTVELESSISTSNNNDETLLMNVDPLLLDKGKVK</sequence>
<name>A0A9N8VBN3_FUNMO</name>
<gene>
    <name evidence="2" type="ORF">FMOSSE_LOCUS1443</name>
</gene>
<proteinExistence type="predicted"/>
<accession>A0A9N8VBN3</accession>
<dbReference type="EMBL" id="CAJVPP010000165">
    <property type="protein sequence ID" value="CAG8449982.1"/>
    <property type="molecule type" value="Genomic_DNA"/>
</dbReference>
<dbReference type="AlphaFoldDB" id="A0A9N8VBN3"/>
<feature type="non-terminal residue" evidence="2">
    <location>
        <position position="1"/>
    </location>
</feature>
<protein>
    <submittedName>
        <fullName evidence="2">15647_t:CDS:1</fullName>
    </submittedName>
</protein>
<feature type="region of interest" description="Disordered" evidence="1">
    <location>
        <begin position="1"/>
        <end position="26"/>
    </location>
</feature>
<comment type="caution">
    <text evidence="2">The sequence shown here is derived from an EMBL/GenBank/DDBJ whole genome shotgun (WGS) entry which is preliminary data.</text>
</comment>
<keyword evidence="3" id="KW-1185">Reference proteome</keyword>
<organism evidence="2 3">
    <name type="scientific">Funneliformis mosseae</name>
    <name type="common">Endomycorrhizal fungus</name>
    <name type="synonym">Glomus mosseae</name>
    <dbReference type="NCBI Taxonomy" id="27381"/>
    <lineage>
        <taxon>Eukaryota</taxon>
        <taxon>Fungi</taxon>
        <taxon>Fungi incertae sedis</taxon>
        <taxon>Mucoromycota</taxon>
        <taxon>Glomeromycotina</taxon>
        <taxon>Glomeromycetes</taxon>
        <taxon>Glomerales</taxon>
        <taxon>Glomeraceae</taxon>
        <taxon>Funneliformis</taxon>
    </lineage>
</organism>
<evidence type="ECO:0000256" key="1">
    <source>
        <dbReference type="SAM" id="MobiDB-lite"/>
    </source>
</evidence>
<evidence type="ECO:0000313" key="3">
    <source>
        <dbReference type="Proteomes" id="UP000789375"/>
    </source>
</evidence>
<reference evidence="2" key="1">
    <citation type="submission" date="2021-06" db="EMBL/GenBank/DDBJ databases">
        <authorList>
            <person name="Kallberg Y."/>
            <person name="Tangrot J."/>
            <person name="Rosling A."/>
        </authorList>
    </citation>
    <scope>NUCLEOTIDE SEQUENCE</scope>
    <source>
        <strain evidence="2">87-6 pot B 2015</strain>
    </source>
</reference>
<feature type="compositionally biased region" description="Polar residues" evidence="1">
    <location>
        <begin position="8"/>
        <end position="26"/>
    </location>
</feature>